<reference evidence="9 10" key="1">
    <citation type="journal article" date="2019" name="Int. J. Syst. Evol. Microbiol.">
        <title>The Global Catalogue of Microorganisms (GCM) 10K type strain sequencing project: providing services to taxonomists for standard genome sequencing and annotation.</title>
        <authorList>
            <consortium name="The Broad Institute Genomics Platform"/>
            <consortium name="The Broad Institute Genome Sequencing Center for Infectious Disease"/>
            <person name="Wu L."/>
            <person name="Ma J."/>
        </authorList>
    </citation>
    <scope>NUCLEOTIDE SEQUENCE [LARGE SCALE GENOMIC DNA]</scope>
    <source>
        <strain evidence="9 10">JCM 16083</strain>
    </source>
</reference>
<organism evidence="9 10">
    <name type="scientific">Wandonia haliotis</name>
    <dbReference type="NCBI Taxonomy" id="574963"/>
    <lineage>
        <taxon>Bacteria</taxon>
        <taxon>Pseudomonadati</taxon>
        <taxon>Bacteroidota</taxon>
        <taxon>Flavobacteriia</taxon>
        <taxon>Flavobacteriales</taxon>
        <taxon>Crocinitomicaceae</taxon>
        <taxon>Wandonia</taxon>
    </lineage>
</organism>
<evidence type="ECO:0000256" key="4">
    <source>
        <dbReference type="ARBA" id="ARBA00022692"/>
    </source>
</evidence>
<keyword evidence="7" id="KW-0813">Transport</keyword>
<evidence type="ECO:0000256" key="3">
    <source>
        <dbReference type="ARBA" id="ARBA00022475"/>
    </source>
</evidence>
<dbReference type="RefSeq" id="WP_343784497.1">
    <property type="nucleotide sequence ID" value="NZ_BAAAFH010000003.1"/>
</dbReference>
<evidence type="ECO:0000256" key="5">
    <source>
        <dbReference type="ARBA" id="ARBA00022989"/>
    </source>
</evidence>
<comment type="similarity">
    <text evidence="2 7">Belongs to the ExbD/TolR family.</text>
</comment>
<gene>
    <name evidence="9" type="ORF">GCM10009118_03560</name>
</gene>
<dbReference type="Proteomes" id="UP001501126">
    <property type="component" value="Unassembled WGS sequence"/>
</dbReference>
<evidence type="ECO:0000256" key="8">
    <source>
        <dbReference type="SAM" id="Phobius"/>
    </source>
</evidence>
<evidence type="ECO:0000313" key="10">
    <source>
        <dbReference type="Proteomes" id="UP001501126"/>
    </source>
</evidence>
<evidence type="ECO:0000256" key="7">
    <source>
        <dbReference type="RuleBase" id="RU003879"/>
    </source>
</evidence>
<feature type="transmembrane region" description="Helical" evidence="8">
    <location>
        <begin position="12"/>
        <end position="34"/>
    </location>
</feature>
<comment type="caution">
    <text evidence="9">The sequence shown here is derived from an EMBL/GenBank/DDBJ whole genome shotgun (WGS) entry which is preliminary data.</text>
</comment>
<sequence>MAKFKKGGGKASPAINTSALPDIIFMLLFFFMVATTSKDIDPMVKVERPKSTETVDLTPFKQRNEIDFVFIGKPLKANFGDQVRLQLDGQFGDPENIGKWKRVKVDDKGAQIENVITCLKTDKEVGYGYIYKVKEALRDVKALQVAYGAEQGKPKY</sequence>
<dbReference type="EMBL" id="BAAAFH010000003">
    <property type="protein sequence ID" value="GAA0873948.1"/>
    <property type="molecule type" value="Genomic_DNA"/>
</dbReference>
<accession>A0ABN1ML26</accession>
<evidence type="ECO:0000256" key="2">
    <source>
        <dbReference type="ARBA" id="ARBA00005811"/>
    </source>
</evidence>
<keyword evidence="3" id="KW-1003">Cell membrane</keyword>
<dbReference type="InterPro" id="IPR003400">
    <property type="entry name" value="ExbD"/>
</dbReference>
<evidence type="ECO:0000256" key="1">
    <source>
        <dbReference type="ARBA" id="ARBA00004162"/>
    </source>
</evidence>
<keyword evidence="5 8" id="KW-1133">Transmembrane helix</keyword>
<proteinExistence type="inferred from homology"/>
<keyword evidence="4 7" id="KW-0812">Transmembrane</keyword>
<evidence type="ECO:0000256" key="6">
    <source>
        <dbReference type="ARBA" id="ARBA00023136"/>
    </source>
</evidence>
<name>A0ABN1ML26_9FLAO</name>
<keyword evidence="6 8" id="KW-0472">Membrane</keyword>
<protein>
    <submittedName>
        <fullName evidence="9">Biopolymer transporter ExbD</fullName>
    </submittedName>
</protein>
<keyword evidence="7" id="KW-0653">Protein transport</keyword>
<comment type="subcellular location">
    <subcellularLocation>
        <location evidence="1">Cell membrane</location>
        <topology evidence="1">Single-pass membrane protein</topology>
    </subcellularLocation>
    <subcellularLocation>
        <location evidence="7">Cell membrane</location>
        <topology evidence="7">Single-pass type II membrane protein</topology>
    </subcellularLocation>
</comment>
<dbReference type="Pfam" id="PF02472">
    <property type="entry name" value="ExbD"/>
    <property type="match status" value="1"/>
</dbReference>
<evidence type="ECO:0000313" key="9">
    <source>
        <dbReference type="EMBL" id="GAA0873948.1"/>
    </source>
</evidence>
<keyword evidence="10" id="KW-1185">Reference proteome</keyword>